<evidence type="ECO:0000256" key="1">
    <source>
        <dbReference type="SAM" id="MobiDB-lite"/>
    </source>
</evidence>
<organism evidence="3">
    <name type="scientific">Streptomyces sp. NBC_01393</name>
    <dbReference type="NCBI Taxonomy" id="2903851"/>
    <lineage>
        <taxon>Bacteria</taxon>
        <taxon>Bacillati</taxon>
        <taxon>Actinomycetota</taxon>
        <taxon>Actinomycetes</taxon>
        <taxon>Kitasatosporales</taxon>
        <taxon>Streptomycetaceae</taxon>
        <taxon>Streptomyces</taxon>
    </lineage>
</organism>
<dbReference type="AlphaFoldDB" id="A0AAU3I4Q5"/>
<accession>A0AAU3I4Q5</accession>
<gene>
    <name evidence="3" type="ORF">OG699_28315</name>
</gene>
<feature type="compositionally biased region" description="Low complexity" evidence="1">
    <location>
        <begin position="98"/>
        <end position="112"/>
    </location>
</feature>
<keyword evidence="2" id="KW-0472">Membrane</keyword>
<evidence type="ECO:0008006" key="4">
    <source>
        <dbReference type="Google" id="ProtNLM"/>
    </source>
</evidence>
<protein>
    <recommendedName>
        <fullName evidence="4">Fibrillarin</fullName>
    </recommendedName>
</protein>
<keyword evidence="2" id="KW-1133">Transmembrane helix</keyword>
<dbReference type="EMBL" id="CP109546">
    <property type="protein sequence ID" value="WTZ11537.1"/>
    <property type="molecule type" value="Genomic_DNA"/>
</dbReference>
<feature type="region of interest" description="Disordered" evidence="1">
    <location>
        <begin position="92"/>
        <end position="112"/>
    </location>
</feature>
<name>A0AAU3I4Q5_9ACTN</name>
<feature type="transmembrane region" description="Helical" evidence="2">
    <location>
        <begin position="71"/>
        <end position="89"/>
    </location>
</feature>
<keyword evidence="2" id="KW-0812">Transmembrane</keyword>
<evidence type="ECO:0000313" key="3">
    <source>
        <dbReference type="EMBL" id="WTZ11537.1"/>
    </source>
</evidence>
<feature type="region of interest" description="Disordered" evidence="1">
    <location>
        <begin position="48"/>
        <end position="67"/>
    </location>
</feature>
<reference evidence="3" key="1">
    <citation type="submission" date="2022-10" db="EMBL/GenBank/DDBJ databases">
        <title>The complete genomes of actinobacterial strains from the NBC collection.</title>
        <authorList>
            <person name="Joergensen T.S."/>
            <person name="Alvarez Arevalo M."/>
            <person name="Sterndorff E.B."/>
            <person name="Faurdal D."/>
            <person name="Vuksanovic O."/>
            <person name="Mourched A.-S."/>
            <person name="Charusanti P."/>
            <person name="Shaw S."/>
            <person name="Blin K."/>
            <person name="Weber T."/>
        </authorList>
    </citation>
    <scope>NUCLEOTIDE SEQUENCE</scope>
    <source>
        <strain evidence="3">NBC_01393</strain>
    </source>
</reference>
<evidence type="ECO:0000256" key="2">
    <source>
        <dbReference type="SAM" id="Phobius"/>
    </source>
</evidence>
<feature type="transmembrane region" description="Helical" evidence="2">
    <location>
        <begin position="21"/>
        <end position="40"/>
    </location>
</feature>
<sequence>MTSLLSRSRSRRAPSPMAVRVAHAVLGGLVATGWLVLPLAGAEAPAAPARDADVTAPRAATAQDGTTTGDLVPPLVAVGAAGALAAYTYGRRRRRATTRTTPGGDPGLTPLPELDRQARRLLVETDDCVRVAAEELALATDRAAGDAVEPYVYELRHAEAGLAAAFRLRQRLDEADTAGADPVEGQDDRRDVLEEIVARCQDAGQRLDAAAPGFDQIRALERNAVAALEAAETRFRDVAARIRTAEKTIADLHERYAPAASLPVVGDAEQAKDRLLFTTSHLNQARQYADRGDGAKAAAHLRAAEGALAQAFDLTDGVDRLARELDSAAAGLPAAIAAAESDWNDARGLPPDARAGFVGRLGHAEALLSAVRHETAAGPHDPLDALRRVTEATASLAGMVGGEVPEGSGRALVPARSALAGAACFIGTHRGAVGGEARTLLAEARRLLGPGSVPLSEVLRADELAREARRLAERDVRAYGNPSGGRGGAGAGGAVLGGILLSDGEGGPMSYGGPRTRGRRGAFFT</sequence>
<proteinExistence type="predicted"/>